<dbReference type="EC" id="5.6.1.7" evidence="9"/>
<dbReference type="PRINTS" id="PR00298">
    <property type="entry name" value="CHAPERONIN60"/>
</dbReference>
<reference evidence="12 13" key="1">
    <citation type="submission" date="2019-09" db="EMBL/GenBank/DDBJ databases">
        <title>Phylogeny of genus Pseudoclavibacter and closely related genus.</title>
        <authorList>
            <person name="Li Y."/>
        </authorList>
    </citation>
    <scope>NUCLEOTIDE SEQUENCE [LARGE SCALE GENOMIC DNA]</scope>
    <source>
        <strain evidence="12 13">DSM 23821</strain>
    </source>
</reference>
<comment type="function">
    <text evidence="9 11">Together with its co-chaperonin GroES, plays an essential role in assisting protein folding. The GroEL-GroES system forms a nano-cage that allows encapsulation of the non-native substrate proteins and provides a physical environment optimized to promote and accelerate protein folding.</text>
</comment>
<evidence type="ECO:0000256" key="11">
    <source>
        <dbReference type="RuleBase" id="RU000419"/>
    </source>
</evidence>
<dbReference type="SUPFAM" id="SSF52029">
    <property type="entry name" value="GroEL apical domain-like"/>
    <property type="match status" value="1"/>
</dbReference>
<dbReference type="GO" id="GO:0005737">
    <property type="term" value="C:cytoplasm"/>
    <property type="evidence" value="ECO:0007669"/>
    <property type="project" value="UniProtKB-SubCell"/>
</dbReference>
<dbReference type="FunFam" id="3.50.7.10:FF:000001">
    <property type="entry name" value="60 kDa chaperonin"/>
    <property type="match status" value="1"/>
</dbReference>
<evidence type="ECO:0000256" key="7">
    <source>
        <dbReference type="ARBA" id="ARBA00023235"/>
    </source>
</evidence>
<dbReference type="NCBIfam" id="TIGR02348">
    <property type="entry name" value="GroEL"/>
    <property type="match status" value="1"/>
</dbReference>
<sequence>MSKIIAFDEEARRGLERGLNTLADAVKVTLGPRGRNVVLEKKWGAPTITNDGVSIAKEIELEEPFEKIGAELVKEVAKKTDDVAGDGTTTATVLAQALVREGLRNVAAGADPITLKRGIEKAVEAVTAELLSSAKEVETKEQIAATASISAADPQIGEIIAEAIDKVGKEGVVTVEESNTFGTTLELTEGMRFDKGYLSQYFVTDPERQEAVFEDPYILIVNSKISNIKDLLPVLDKVIQSGKPLLIIAEDVDGEALATLVVNKIRGNLKTVAVKAPGFGDRRKAMLQDIAILTGGQVISEEVGLKLENATVDLLGRARKIVVTKDETTIIEGAGDPEALAGRVAQIRGEIANTDSDYDREKLQERLAKLAGGVAVIKAGAATEVELKERKHRIEDAVRNAKAAVEEGIVAGGGVALIQSGEKALAALDLHGDEATGANIVKVAVDAPLKQIALNAGLEPGVVAEKVRGLEAGHGLNAATGEYVDMIQAGILDPVKVTRSALQNAASIAGLFLTTEAVVADKPEKAAPAAGAPDMGGMDF</sequence>
<dbReference type="CDD" id="cd03344">
    <property type="entry name" value="GroEL"/>
    <property type="match status" value="1"/>
</dbReference>
<dbReference type="PROSITE" id="PS00296">
    <property type="entry name" value="CHAPERONINS_CPN60"/>
    <property type="match status" value="1"/>
</dbReference>
<feature type="binding site" evidence="9">
    <location>
        <position position="493"/>
    </location>
    <ligand>
        <name>ATP</name>
        <dbReference type="ChEBI" id="CHEBI:30616"/>
    </ligand>
</feature>
<dbReference type="NCBIfam" id="NF009487">
    <property type="entry name" value="PRK12849.1"/>
    <property type="match status" value="1"/>
</dbReference>
<proteinExistence type="inferred from homology"/>
<keyword evidence="13" id="KW-1185">Reference proteome</keyword>
<feature type="binding site" evidence="9">
    <location>
        <position position="413"/>
    </location>
    <ligand>
        <name>ATP</name>
        <dbReference type="ChEBI" id="CHEBI:30616"/>
    </ligand>
</feature>
<comment type="caution">
    <text evidence="9">Lacks conserved residue(s) required for the propagation of feature annotation.</text>
</comment>
<dbReference type="Pfam" id="PF00118">
    <property type="entry name" value="Cpn60_TCP1"/>
    <property type="match status" value="1"/>
</dbReference>
<dbReference type="Proteomes" id="UP000467240">
    <property type="component" value="Unassembled WGS sequence"/>
</dbReference>
<dbReference type="InterPro" id="IPR027413">
    <property type="entry name" value="GROEL-like_equatorial_sf"/>
</dbReference>
<dbReference type="InterPro" id="IPR018370">
    <property type="entry name" value="Chaperonin_Cpn60_CS"/>
</dbReference>
<feature type="binding site" evidence="9">
    <location>
        <begin position="29"/>
        <end position="32"/>
    </location>
    <ligand>
        <name>ATP</name>
        <dbReference type="ChEBI" id="CHEBI:30616"/>
    </ligand>
</feature>
<dbReference type="GO" id="GO:0042026">
    <property type="term" value="P:protein refolding"/>
    <property type="evidence" value="ECO:0007669"/>
    <property type="project" value="UniProtKB-UniRule"/>
</dbReference>
<evidence type="ECO:0000256" key="10">
    <source>
        <dbReference type="RuleBase" id="RU000418"/>
    </source>
</evidence>
<keyword evidence="5 9" id="KW-0067">ATP-binding</keyword>
<dbReference type="GO" id="GO:0009986">
    <property type="term" value="C:cell surface"/>
    <property type="evidence" value="ECO:0007669"/>
    <property type="project" value="UniProtKB-SubCell"/>
</dbReference>
<dbReference type="OrthoDB" id="9766614at2"/>
<evidence type="ECO:0000256" key="5">
    <source>
        <dbReference type="ARBA" id="ARBA00022840"/>
    </source>
</evidence>
<dbReference type="GO" id="GO:0016853">
    <property type="term" value="F:isomerase activity"/>
    <property type="evidence" value="ECO:0007669"/>
    <property type="project" value="UniProtKB-KW"/>
</dbReference>
<dbReference type="InterPro" id="IPR001844">
    <property type="entry name" value="Cpn60/GroEL"/>
</dbReference>
<comment type="similarity">
    <text evidence="3 9 10">Belongs to the chaperonin (HSP60) family.</text>
</comment>
<evidence type="ECO:0000313" key="13">
    <source>
        <dbReference type="Proteomes" id="UP000467240"/>
    </source>
</evidence>
<dbReference type="SUPFAM" id="SSF54849">
    <property type="entry name" value="GroEL-intermediate domain like"/>
    <property type="match status" value="1"/>
</dbReference>
<dbReference type="Gene3D" id="1.10.560.10">
    <property type="entry name" value="GroEL-like equatorial domain"/>
    <property type="match status" value="1"/>
</dbReference>
<evidence type="ECO:0000256" key="3">
    <source>
        <dbReference type="ARBA" id="ARBA00006607"/>
    </source>
</evidence>
<dbReference type="GO" id="GO:0042603">
    <property type="term" value="C:capsule"/>
    <property type="evidence" value="ECO:0007669"/>
    <property type="project" value="UniProtKB-SubCell"/>
</dbReference>
<dbReference type="InterPro" id="IPR002423">
    <property type="entry name" value="Cpn60/GroEL/TCP-1"/>
</dbReference>
<evidence type="ECO:0000256" key="4">
    <source>
        <dbReference type="ARBA" id="ARBA00022741"/>
    </source>
</evidence>
<dbReference type="NCBIfam" id="NF000592">
    <property type="entry name" value="PRK00013.1"/>
    <property type="match status" value="1"/>
</dbReference>
<name>A0A7J5C0D2_9MICO</name>
<comment type="caution">
    <text evidence="12">The sequence shown here is derived from an EMBL/GenBank/DDBJ whole genome shotgun (WGS) entry which is preliminary data.</text>
</comment>
<dbReference type="NCBIfam" id="NF009489">
    <property type="entry name" value="PRK12851.1"/>
    <property type="match status" value="1"/>
</dbReference>
<feature type="binding site" evidence="9">
    <location>
        <begin position="86"/>
        <end position="90"/>
    </location>
    <ligand>
        <name>ATP</name>
        <dbReference type="ChEBI" id="CHEBI:30616"/>
    </ligand>
</feature>
<protein>
    <recommendedName>
        <fullName evidence="9">Chaperonin GroEL</fullName>
        <ecNumber evidence="9">5.6.1.7</ecNumber>
    </recommendedName>
    <alternativeName>
        <fullName evidence="9">60 kDa chaperonin</fullName>
    </alternativeName>
    <alternativeName>
        <fullName evidence="9">Chaperonin-60</fullName>
        <shortName evidence="9">Cpn60</shortName>
    </alternativeName>
</protein>
<dbReference type="NCBIfam" id="NF009488">
    <property type="entry name" value="PRK12850.1"/>
    <property type="match status" value="1"/>
</dbReference>
<dbReference type="GO" id="GO:0051082">
    <property type="term" value="F:unfolded protein binding"/>
    <property type="evidence" value="ECO:0007669"/>
    <property type="project" value="UniProtKB-UniRule"/>
</dbReference>
<evidence type="ECO:0000256" key="1">
    <source>
        <dbReference type="ARBA" id="ARBA00004191"/>
    </source>
</evidence>
<dbReference type="GO" id="GO:0009408">
    <property type="term" value="P:response to heat"/>
    <property type="evidence" value="ECO:0007669"/>
    <property type="project" value="UniProtKB-ARBA"/>
</dbReference>
<comment type="subunit">
    <text evidence="9 11">Forms a cylinder of 14 subunits composed of two heptameric rings stacked back-to-back. Interacts with the co-chaperonin GroES.</text>
</comment>
<dbReference type="EMBL" id="WBJZ01000003">
    <property type="protein sequence ID" value="KAB1660364.1"/>
    <property type="molecule type" value="Genomic_DNA"/>
</dbReference>
<keyword evidence="9" id="KW-0963">Cytoplasm</keyword>
<dbReference type="GO" id="GO:0005524">
    <property type="term" value="F:ATP binding"/>
    <property type="evidence" value="ECO:0007669"/>
    <property type="project" value="UniProtKB-UniRule"/>
</dbReference>
<dbReference type="HAMAP" id="MF_00600">
    <property type="entry name" value="CH60"/>
    <property type="match status" value="1"/>
</dbReference>
<keyword evidence="6 9" id="KW-0143">Chaperone</keyword>
<dbReference type="InterPro" id="IPR027410">
    <property type="entry name" value="TCP-1-like_intermed_sf"/>
</dbReference>
<dbReference type="AlphaFoldDB" id="A0A7J5C0D2"/>
<dbReference type="Gene3D" id="3.30.260.10">
    <property type="entry name" value="TCP-1-like chaperonin intermediate domain"/>
    <property type="match status" value="1"/>
</dbReference>
<accession>A0A7J5C0D2</accession>
<dbReference type="GO" id="GO:0140662">
    <property type="term" value="F:ATP-dependent protein folding chaperone"/>
    <property type="evidence" value="ECO:0007669"/>
    <property type="project" value="InterPro"/>
</dbReference>
<gene>
    <name evidence="9 12" type="primary">groL</name>
    <name evidence="9" type="synonym">groEL</name>
    <name evidence="12" type="ORF">F8O01_03305</name>
</gene>
<dbReference type="SUPFAM" id="SSF48592">
    <property type="entry name" value="GroEL equatorial domain-like"/>
    <property type="match status" value="1"/>
</dbReference>
<dbReference type="Gene3D" id="3.50.7.10">
    <property type="entry name" value="GroEL"/>
    <property type="match status" value="1"/>
</dbReference>
<comment type="subcellular location">
    <subcellularLocation>
        <location evidence="2">Cell surface</location>
    </subcellularLocation>
    <subcellularLocation>
        <location evidence="9">Cytoplasm</location>
    </subcellularLocation>
    <subcellularLocation>
        <location evidence="8">Secreted</location>
        <location evidence="8">Capsule</location>
    </subcellularLocation>
    <subcellularLocation>
        <location evidence="1">Secreted</location>
        <location evidence="1">Cell wall</location>
    </subcellularLocation>
</comment>
<dbReference type="PANTHER" id="PTHR45633">
    <property type="entry name" value="60 KDA HEAT SHOCK PROTEIN, MITOCHONDRIAL"/>
    <property type="match status" value="1"/>
</dbReference>
<keyword evidence="4 9" id="KW-0547">Nucleotide-binding</keyword>
<evidence type="ECO:0000256" key="8">
    <source>
        <dbReference type="ARBA" id="ARBA00025702"/>
    </source>
</evidence>
<organism evidence="12 13">
    <name type="scientific">Pseudoclavibacter chungangensis</name>
    <dbReference type="NCBI Taxonomy" id="587635"/>
    <lineage>
        <taxon>Bacteria</taxon>
        <taxon>Bacillati</taxon>
        <taxon>Actinomycetota</taxon>
        <taxon>Actinomycetes</taxon>
        <taxon>Micrococcales</taxon>
        <taxon>Microbacteriaceae</taxon>
        <taxon>Pseudoclavibacter</taxon>
    </lineage>
</organism>
<dbReference type="InterPro" id="IPR027409">
    <property type="entry name" value="GroEL-like_apical_dom_sf"/>
</dbReference>
<dbReference type="RefSeq" id="WP_158039464.1">
    <property type="nucleotide sequence ID" value="NZ_JACCFV010000001.1"/>
</dbReference>
<feature type="binding site" evidence="9">
    <location>
        <begin position="477"/>
        <end position="479"/>
    </location>
    <ligand>
        <name>ATP</name>
        <dbReference type="ChEBI" id="CHEBI:30616"/>
    </ligand>
</feature>
<evidence type="ECO:0000256" key="9">
    <source>
        <dbReference type="HAMAP-Rule" id="MF_00600"/>
    </source>
</evidence>
<evidence type="ECO:0000256" key="2">
    <source>
        <dbReference type="ARBA" id="ARBA00004241"/>
    </source>
</evidence>
<evidence type="ECO:0000313" key="12">
    <source>
        <dbReference type="EMBL" id="KAB1660364.1"/>
    </source>
</evidence>
<evidence type="ECO:0000256" key="6">
    <source>
        <dbReference type="ARBA" id="ARBA00023186"/>
    </source>
</evidence>
<keyword evidence="7 9" id="KW-0413">Isomerase</keyword>